<proteinExistence type="predicted"/>
<feature type="region of interest" description="Disordered" evidence="1">
    <location>
        <begin position="731"/>
        <end position="778"/>
    </location>
</feature>
<feature type="compositionally biased region" description="Basic residues" evidence="1">
    <location>
        <begin position="759"/>
        <end position="771"/>
    </location>
</feature>
<feature type="region of interest" description="Disordered" evidence="1">
    <location>
        <begin position="234"/>
        <end position="295"/>
    </location>
</feature>
<keyword evidence="3" id="KW-1185">Reference proteome</keyword>
<evidence type="ECO:0000313" key="3">
    <source>
        <dbReference type="Proteomes" id="UP001159363"/>
    </source>
</evidence>
<evidence type="ECO:0000313" key="2">
    <source>
        <dbReference type="EMBL" id="KAJ8866076.1"/>
    </source>
</evidence>
<feature type="compositionally biased region" description="Basic and acidic residues" evidence="1">
    <location>
        <begin position="234"/>
        <end position="249"/>
    </location>
</feature>
<feature type="region of interest" description="Disordered" evidence="1">
    <location>
        <begin position="410"/>
        <end position="447"/>
    </location>
</feature>
<name>A0ABQ9G0R9_9NEOP</name>
<accession>A0ABQ9G0R9</accession>
<gene>
    <name evidence="2" type="ORF">PR048_033600</name>
</gene>
<dbReference type="EMBL" id="JARBHB010000017">
    <property type="protein sequence ID" value="KAJ8866076.1"/>
    <property type="molecule type" value="Genomic_DNA"/>
</dbReference>
<dbReference type="Proteomes" id="UP001159363">
    <property type="component" value="Chromosome 16"/>
</dbReference>
<feature type="compositionally biased region" description="Polar residues" evidence="1">
    <location>
        <begin position="286"/>
        <end position="295"/>
    </location>
</feature>
<evidence type="ECO:0000256" key="1">
    <source>
        <dbReference type="SAM" id="MobiDB-lite"/>
    </source>
</evidence>
<protein>
    <submittedName>
        <fullName evidence="2">Uncharacterized protein</fullName>
    </submittedName>
</protein>
<comment type="caution">
    <text evidence="2">The sequence shown here is derived from an EMBL/GenBank/DDBJ whole genome shotgun (WGS) entry which is preliminary data.</text>
</comment>
<organism evidence="2 3">
    <name type="scientific">Dryococelus australis</name>
    <dbReference type="NCBI Taxonomy" id="614101"/>
    <lineage>
        <taxon>Eukaryota</taxon>
        <taxon>Metazoa</taxon>
        <taxon>Ecdysozoa</taxon>
        <taxon>Arthropoda</taxon>
        <taxon>Hexapoda</taxon>
        <taxon>Insecta</taxon>
        <taxon>Pterygota</taxon>
        <taxon>Neoptera</taxon>
        <taxon>Polyneoptera</taxon>
        <taxon>Phasmatodea</taxon>
        <taxon>Verophasmatodea</taxon>
        <taxon>Anareolatae</taxon>
        <taxon>Phasmatidae</taxon>
        <taxon>Eurycanthinae</taxon>
        <taxon>Dryococelus</taxon>
    </lineage>
</organism>
<sequence>MCAHGAREVGLYGSSERQCAHGVSSRRCRLTTLLRGAAAHSNEDAGAARLFLSAVLGLLSLSLLSLSSLSLSLSLSLAEDAVMNGARHSHHLNTHTTRIGKFREFIPGQARLPTSYTDVNFAIGSLDNSEPIADLQENKQQVPYCLTNIPTQPWRFETVNPVLTVLRSVFAVRSNVSTGRKIRARSSRRVRVPSFQIPLRENAVADLAEIVPALRVAGSSSLARLCHATFTEQRRNERTGDLVNPEKTRRQVASPHTITTYENPGATPTGIEPGSRSLESPARQGKFSSGSRCVKETQPTTVDKIDVKRVYTKVDFAIGLQFIRHALDDSEPIADVTEHRRNAKAGGNGKTPRETRRLAVPSATIPTCENPGVTWPGVVSPSYYSDSVWRRRQWVKVVWRLCITFTSVSQTPEGRHDGEGRNIPQHPTTRLHRRRPPPPPPPPPTLQTTCLRILLPKTKASARSSDVRELGRSLATRSCENWALDPVARLDTHQPIEECTYRLSLKTSLSNVFIGCCPAPGSCGIREVFPCKSAIGSEACRAGLINCDPITKHINEHFTIVCPNHVQFTQKGSGFTSGQQPIEKRRRIGSVRFAISRSYEDYILGLSKQDFNKELDDFDWECFNRLINDSDDLVSGFLTCLEEEEFTFTLKPMMASLSPSKRVSTMRQQLCPHIPSLQHRPPRCPCLRECPQRHQPLGPHLLRFSAKEAKKEKGKTGGTVNIMISGADEGEMSAGMQGAGETRDPRENTPTRGIVRHDSHVRKSRERHRPKSNPFALVGGERSSRYATAAPTFLF</sequence>
<reference evidence="2 3" key="1">
    <citation type="submission" date="2023-02" db="EMBL/GenBank/DDBJ databases">
        <title>LHISI_Scaffold_Assembly.</title>
        <authorList>
            <person name="Stuart O.P."/>
            <person name="Cleave R."/>
            <person name="Magrath M.J.L."/>
            <person name="Mikheyev A.S."/>
        </authorList>
    </citation>
    <scope>NUCLEOTIDE SEQUENCE [LARGE SCALE GENOMIC DNA]</scope>
    <source>
        <strain evidence="2">Daus_M_001</strain>
        <tissue evidence="2">Leg muscle</tissue>
    </source>
</reference>